<dbReference type="InterPro" id="IPR011008">
    <property type="entry name" value="Dimeric_a/b-barrel"/>
</dbReference>
<dbReference type="EMBL" id="VPFD01000028">
    <property type="protein sequence ID" value="TXF97211.1"/>
    <property type="molecule type" value="Genomic_DNA"/>
</dbReference>
<organism evidence="3 4">
    <name type="scientific">Massilia arenae</name>
    <dbReference type="NCBI Taxonomy" id="2603288"/>
    <lineage>
        <taxon>Bacteria</taxon>
        <taxon>Pseudomonadati</taxon>
        <taxon>Pseudomonadota</taxon>
        <taxon>Betaproteobacteria</taxon>
        <taxon>Burkholderiales</taxon>
        <taxon>Oxalobacteraceae</taxon>
        <taxon>Telluria group</taxon>
        <taxon>Massilia</taxon>
    </lineage>
</organism>
<name>A0A5C7FRW2_9BURK</name>
<evidence type="ECO:0000256" key="1">
    <source>
        <dbReference type="SAM" id="MobiDB-lite"/>
    </source>
</evidence>
<feature type="domain" description="ABM" evidence="2">
    <location>
        <begin position="30"/>
        <end position="86"/>
    </location>
</feature>
<dbReference type="Proteomes" id="UP000321413">
    <property type="component" value="Unassembled WGS sequence"/>
</dbReference>
<sequence>MSTQVDDILTSRTSSTRDRKDSAARRQDVMHAIYFRWKVASGHEREFEQAWLELTELVRDERGGLGSRLHRCTDGHYFAYAQWPSELVWAAQAEPTARMVELRNRMREFAELVDGPLRGDVVADRLISVAPDLNHP</sequence>
<feature type="region of interest" description="Disordered" evidence="1">
    <location>
        <begin position="1"/>
        <end position="23"/>
    </location>
</feature>
<dbReference type="AlphaFoldDB" id="A0A5C7FRW2"/>
<dbReference type="RefSeq" id="WP_147936650.1">
    <property type="nucleotide sequence ID" value="NZ_VPFD01000028.1"/>
</dbReference>
<dbReference type="Gene3D" id="3.30.70.100">
    <property type="match status" value="1"/>
</dbReference>
<dbReference type="SUPFAM" id="SSF54909">
    <property type="entry name" value="Dimeric alpha+beta barrel"/>
    <property type="match status" value="1"/>
</dbReference>
<feature type="compositionally biased region" description="Low complexity" evidence="1">
    <location>
        <begin position="1"/>
        <end position="14"/>
    </location>
</feature>
<dbReference type="GO" id="GO:0004497">
    <property type="term" value="F:monooxygenase activity"/>
    <property type="evidence" value="ECO:0007669"/>
    <property type="project" value="UniProtKB-KW"/>
</dbReference>
<evidence type="ECO:0000313" key="4">
    <source>
        <dbReference type="Proteomes" id="UP000321413"/>
    </source>
</evidence>
<keyword evidence="3" id="KW-0503">Monooxygenase</keyword>
<evidence type="ECO:0000313" key="3">
    <source>
        <dbReference type="EMBL" id="TXF97211.1"/>
    </source>
</evidence>
<dbReference type="InterPro" id="IPR007138">
    <property type="entry name" value="ABM_dom"/>
</dbReference>
<evidence type="ECO:0000259" key="2">
    <source>
        <dbReference type="Pfam" id="PF03992"/>
    </source>
</evidence>
<keyword evidence="3" id="KW-0560">Oxidoreductase</keyword>
<gene>
    <name evidence="3" type="ORF">FVD38_21380</name>
</gene>
<reference evidence="3 4" key="1">
    <citation type="submission" date="2019-08" db="EMBL/GenBank/DDBJ databases">
        <title>Massilia golmudensis sp. nov., isolated from sand in the Qinghai-Tibetan Plateau.</title>
        <authorList>
            <person name="Zhang B."/>
        </authorList>
    </citation>
    <scope>NUCLEOTIDE SEQUENCE [LARGE SCALE GENOMIC DNA]</scope>
    <source>
        <strain evidence="3 4">GEM5</strain>
    </source>
</reference>
<protein>
    <submittedName>
        <fullName evidence="3">Antibiotic biosynthesis monooxygenase</fullName>
    </submittedName>
</protein>
<accession>A0A5C7FRW2</accession>
<dbReference type="Pfam" id="PF03992">
    <property type="entry name" value="ABM"/>
    <property type="match status" value="1"/>
</dbReference>
<keyword evidence="4" id="KW-1185">Reference proteome</keyword>
<comment type="caution">
    <text evidence="3">The sequence shown here is derived from an EMBL/GenBank/DDBJ whole genome shotgun (WGS) entry which is preliminary data.</text>
</comment>
<proteinExistence type="predicted"/>